<dbReference type="STRING" id="83771.SAMN02910357_01201"/>
<dbReference type="InterPro" id="IPR007334">
    <property type="entry name" value="UPF0208"/>
</dbReference>
<dbReference type="Proteomes" id="UP000242432">
    <property type="component" value="Unassembled WGS sequence"/>
</dbReference>
<proteinExistence type="inferred from homology"/>
<feature type="transmembrane region" description="Helical" evidence="9">
    <location>
        <begin position="38"/>
        <end position="56"/>
    </location>
</feature>
<evidence type="ECO:0000256" key="1">
    <source>
        <dbReference type="ARBA" id="ARBA00004429"/>
    </source>
</evidence>
<keyword evidence="11" id="KW-1185">Reference proteome</keyword>
<protein>
    <recommendedName>
        <fullName evidence="3">UPF0208 membrane protein YfbV</fullName>
    </recommendedName>
</protein>
<evidence type="ECO:0000256" key="4">
    <source>
        <dbReference type="ARBA" id="ARBA00022475"/>
    </source>
</evidence>
<keyword evidence="6 9" id="KW-0812">Transmembrane</keyword>
<dbReference type="GO" id="GO:0005886">
    <property type="term" value="C:plasma membrane"/>
    <property type="evidence" value="ECO:0007669"/>
    <property type="project" value="UniProtKB-SubCell"/>
</dbReference>
<keyword evidence="4" id="KW-1003">Cell membrane</keyword>
<dbReference type="Pfam" id="PF04217">
    <property type="entry name" value="DUF412"/>
    <property type="match status" value="1"/>
</dbReference>
<comment type="subcellular location">
    <subcellularLocation>
        <location evidence="1">Cell inner membrane</location>
        <topology evidence="1">Multi-pass membrane protein</topology>
    </subcellularLocation>
</comment>
<feature type="transmembrane region" description="Helical" evidence="9">
    <location>
        <begin position="76"/>
        <end position="96"/>
    </location>
</feature>
<evidence type="ECO:0000313" key="10">
    <source>
        <dbReference type="EMBL" id="SKA67813.1"/>
    </source>
</evidence>
<evidence type="ECO:0000256" key="3">
    <source>
        <dbReference type="ARBA" id="ARBA00018831"/>
    </source>
</evidence>
<dbReference type="EMBL" id="FUXX01000044">
    <property type="protein sequence ID" value="SKA67813.1"/>
    <property type="molecule type" value="Genomic_DNA"/>
</dbReference>
<comment type="similarity">
    <text evidence="2">Belongs to the UPF0208 family.</text>
</comment>
<accession>A0A1T4VS64</accession>
<keyword evidence="7 9" id="KW-1133">Transmembrane helix</keyword>
<evidence type="ECO:0000256" key="7">
    <source>
        <dbReference type="ARBA" id="ARBA00022989"/>
    </source>
</evidence>
<evidence type="ECO:0000256" key="2">
    <source>
        <dbReference type="ARBA" id="ARBA00009474"/>
    </source>
</evidence>
<organism evidence="10 11">
    <name type="scientific">Succinivibrio dextrinosolvens DSM 3072</name>
    <dbReference type="NCBI Taxonomy" id="1123324"/>
    <lineage>
        <taxon>Bacteria</taxon>
        <taxon>Pseudomonadati</taxon>
        <taxon>Pseudomonadota</taxon>
        <taxon>Gammaproteobacteria</taxon>
        <taxon>Aeromonadales</taxon>
        <taxon>Succinivibrionaceae</taxon>
        <taxon>Succinivibrio</taxon>
    </lineage>
</organism>
<evidence type="ECO:0000313" key="11">
    <source>
        <dbReference type="Proteomes" id="UP000242432"/>
    </source>
</evidence>
<evidence type="ECO:0000256" key="8">
    <source>
        <dbReference type="ARBA" id="ARBA00023136"/>
    </source>
</evidence>
<name>A0A1T4VS64_9GAMM</name>
<reference evidence="11" key="1">
    <citation type="submission" date="2017-02" db="EMBL/GenBank/DDBJ databases">
        <authorList>
            <person name="Varghese N."/>
            <person name="Submissions S."/>
        </authorList>
    </citation>
    <scope>NUCLEOTIDE SEQUENCE [LARGE SCALE GENOMIC DNA]</scope>
    <source>
        <strain evidence="11">DSM 3072</strain>
    </source>
</reference>
<dbReference type="RefSeq" id="WP_078929331.1">
    <property type="nucleotide sequence ID" value="NZ_FUXX01000044.1"/>
</dbReference>
<evidence type="ECO:0000256" key="6">
    <source>
        <dbReference type="ARBA" id="ARBA00022692"/>
    </source>
</evidence>
<dbReference type="NCBIfam" id="NF002493">
    <property type="entry name" value="PRK01816.1"/>
    <property type="match status" value="1"/>
</dbReference>
<keyword evidence="8 9" id="KW-0472">Membrane</keyword>
<gene>
    <name evidence="10" type="ORF">SAMN02745213_01983</name>
</gene>
<sequence>MNIVSKIKIGIQYMNDWPLEPLLNPVFPECRVKRAVMLGRKILPPFIVFILFWAVYQGGGFKGIPLLFALSSNFPVTLVCVIFLMLMPLQGYLWFYKRAVTRLNDKQKDFYILVCSKLEKEPAMNPTMMDLEKALNACIKTFGTDLLKKL</sequence>
<keyword evidence="5" id="KW-0997">Cell inner membrane</keyword>
<evidence type="ECO:0000256" key="9">
    <source>
        <dbReference type="SAM" id="Phobius"/>
    </source>
</evidence>
<dbReference type="AlphaFoldDB" id="A0A1T4VS64"/>
<evidence type="ECO:0000256" key="5">
    <source>
        <dbReference type="ARBA" id="ARBA00022519"/>
    </source>
</evidence>